<evidence type="ECO:0000313" key="2">
    <source>
        <dbReference type="EMBL" id="RCX03602.1"/>
    </source>
</evidence>
<keyword evidence="1" id="KW-0472">Membrane</keyword>
<dbReference type="EMBL" id="QPJS01000002">
    <property type="protein sequence ID" value="RCX03602.1"/>
    <property type="molecule type" value="Genomic_DNA"/>
</dbReference>
<reference evidence="2 3" key="1">
    <citation type="submission" date="2018-07" db="EMBL/GenBank/DDBJ databases">
        <title>Genomic Encyclopedia of Type Strains, Phase IV (KMG-IV): sequencing the most valuable type-strain genomes for metagenomic binning, comparative biology and taxonomic classification.</title>
        <authorList>
            <person name="Goeker M."/>
        </authorList>
    </citation>
    <scope>NUCLEOTIDE SEQUENCE [LARGE SCALE GENOMIC DNA]</scope>
    <source>
        <strain evidence="2 3">DSM 21410</strain>
    </source>
</reference>
<dbReference type="AlphaFoldDB" id="A0A369A2R8"/>
<evidence type="ECO:0008006" key="4">
    <source>
        <dbReference type="Google" id="ProtNLM"/>
    </source>
</evidence>
<dbReference type="RefSeq" id="WP_114366062.1">
    <property type="nucleotide sequence ID" value="NZ_BHZF01000002.1"/>
</dbReference>
<proteinExistence type="predicted"/>
<keyword evidence="1" id="KW-0812">Transmembrane</keyword>
<protein>
    <recommendedName>
        <fullName evidence="4">DUF4834 domain-containing protein</fullName>
    </recommendedName>
</protein>
<sequence length="73" mass="8680">MLRFFLILLVVTYLLIVVYKYFVAPFFQGFYGKEPNKTKNATKNDIKVIYNPNDRIRTSNTSGEYIDYEEVKE</sequence>
<dbReference type="Proteomes" id="UP000253517">
    <property type="component" value="Unassembled WGS sequence"/>
</dbReference>
<evidence type="ECO:0000313" key="3">
    <source>
        <dbReference type="Proteomes" id="UP000253517"/>
    </source>
</evidence>
<keyword evidence="1" id="KW-1133">Transmembrane helix</keyword>
<evidence type="ECO:0000256" key="1">
    <source>
        <dbReference type="SAM" id="Phobius"/>
    </source>
</evidence>
<comment type="caution">
    <text evidence="2">The sequence shown here is derived from an EMBL/GenBank/DDBJ whole genome shotgun (WGS) entry which is preliminary data.</text>
</comment>
<accession>A0A369A2R8</accession>
<feature type="transmembrane region" description="Helical" evidence="1">
    <location>
        <begin position="6"/>
        <end position="27"/>
    </location>
</feature>
<gene>
    <name evidence="2" type="ORF">DES35_10251</name>
</gene>
<keyword evidence="3" id="KW-1185">Reference proteome</keyword>
<name>A0A369A2R8_9FLAO</name>
<organism evidence="2 3">
    <name type="scientific">Schleiferia thermophila</name>
    <dbReference type="NCBI Taxonomy" id="884107"/>
    <lineage>
        <taxon>Bacteria</taxon>
        <taxon>Pseudomonadati</taxon>
        <taxon>Bacteroidota</taxon>
        <taxon>Flavobacteriia</taxon>
        <taxon>Flavobacteriales</taxon>
        <taxon>Schleiferiaceae</taxon>
        <taxon>Schleiferia</taxon>
    </lineage>
</organism>